<evidence type="ECO:0000256" key="3">
    <source>
        <dbReference type="ARBA" id="ARBA00023284"/>
    </source>
</evidence>
<dbReference type="Gene3D" id="3.40.30.10">
    <property type="entry name" value="Glutaredoxin"/>
    <property type="match status" value="1"/>
</dbReference>
<protein>
    <submittedName>
        <fullName evidence="6">Thiol-disulfide isomerase or thioredoxin</fullName>
    </submittedName>
</protein>
<dbReference type="OrthoDB" id="9788279at2"/>
<dbReference type="GO" id="GO:0015036">
    <property type="term" value="F:disulfide oxidoreductase activity"/>
    <property type="evidence" value="ECO:0007669"/>
    <property type="project" value="UniProtKB-ARBA"/>
</dbReference>
<dbReference type="InterPro" id="IPR001640">
    <property type="entry name" value="Lgt"/>
</dbReference>
<dbReference type="GO" id="GO:0042158">
    <property type="term" value="P:lipoprotein biosynthetic process"/>
    <property type="evidence" value="ECO:0007669"/>
    <property type="project" value="InterPro"/>
</dbReference>
<feature type="transmembrane region" description="Helical" evidence="4">
    <location>
        <begin position="12"/>
        <end position="32"/>
    </location>
</feature>
<evidence type="ECO:0000256" key="4">
    <source>
        <dbReference type="SAM" id="Phobius"/>
    </source>
</evidence>
<reference evidence="7" key="1">
    <citation type="submission" date="2016-10" db="EMBL/GenBank/DDBJ databases">
        <authorList>
            <person name="Varghese N."/>
            <person name="Submissions S."/>
        </authorList>
    </citation>
    <scope>NUCLEOTIDE SEQUENCE [LARGE SCALE GENOMIC DNA]</scope>
    <source>
        <strain evidence="7">DSM 17616</strain>
    </source>
</reference>
<evidence type="ECO:0000256" key="1">
    <source>
        <dbReference type="ARBA" id="ARBA00004196"/>
    </source>
</evidence>
<sequence length="269" mass="29570">MIAINIGPLALPVPPLLLLFSVVVGLIVASLVAKRQQSPVTDQLLTVLLVSLLFGRIVFVLRFMQSYDSFWQMLDIRDRGFDFSATLLAAMIMLMLQIKRYPKQRKALLSGALSTVALFAVLITVVTVGRQQAQLPDVVLSQLDGSSVNLQQSKGQLTIVNLWATWCPPCRREMPVLAKAEQNNPDINFVLINQREPADTVKQFLAQMSLQFSQVLLDTTGQVPQQFGAFGLPVTLYFDAQGQLVDSHMGEVSDASLAAAISKLRNSSL</sequence>
<dbReference type="STRING" id="173990.SAMN05660691_01515"/>
<dbReference type="GO" id="GO:0005886">
    <property type="term" value="C:plasma membrane"/>
    <property type="evidence" value="ECO:0007669"/>
    <property type="project" value="InterPro"/>
</dbReference>
<dbReference type="PROSITE" id="PS00194">
    <property type="entry name" value="THIOREDOXIN_1"/>
    <property type="match status" value="1"/>
</dbReference>
<evidence type="ECO:0000256" key="2">
    <source>
        <dbReference type="ARBA" id="ARBA00022748"/>
    </source>
</evidence>
<dbReference type="InterPro" id="IPR036249">
    <property type="entry name" value="Thioredoxin-like_sf"/>
</dbReference>
<dbReference type="InterPro" id="IPR017937">
    <property type="entry name" value="Thioredoxin_CS"/>
</dbReference>
<dbReference type="PANTHER" id="PTHR42852:SF13">
    <property type="entry name" value="PROTEIN DIPZ"/>
    <property type="match status" value="1"/>
</dbReference>
<gene>
    <name evidence="6" type="ORF">SAMN05660691_01515</name>
</gene>
<feature type="domain" description="Thioredoxin" evidence="5">
    <location>
        <begin position="129"/>
        <end position="266"/>
    </location>
</feature>
<name>A0A1H6KVV6_9GAMM</name>
<keyword evidence="7" id="KW-1185">Reference proteome</keyword>
<dbReference type="InterPro" id="IPR013766">
    <property type="entry name" value="Thioredoxin_domain"/>
</dbReference>
<keyword evidence="4" id="KW-0472">Membrane</keyword>
<dbReference type="SUPFAM" id="SSF52833">
    <property type="entry name" value="Thioredoxin-like"/>
    <property type="match status" value="1"/>
</dbReference>
<comment type="subcellular location">
    <subcellularLocation>
        <location evidence="1">Cell envelope</location>
    </subcellularLocation>
</comment>
<dbReference type="GO" id="GO:0008961">
    <property type="term" value="F:phosphatidylglycerol-prolipoprotein diacylglyceryl transferase activity"/>
    <property type="evidence" value="ECO:0007669"/>
    <property type="project" value="InterPro"/>
</dbReference>
<accession>A0A1H6KVV6</accession>
<dbReference type="PANTHER" id="PTHR42852">
    <property type="entry name" value="THIOL:DISULFIDE INTERCHANGE PROTEIN DSBE"/>
    <property type="match status" value="1"/>
</dbReference>
<keyword evidence="4" id="KW-0812">Transmembrane</keyword>
<evidence type="ECO:0000313" key="6">
    <source>
        <dbReference type="EMBL" id="SEH79917.1"/>
    </source>
</evidence>
<dbReference type="AlphaFoldDB" id="A0A1H6KVV6"/>
<dbReference type="GO" id="GO:0030313">
    <property type="term" value="C:cell envelope"/>
    <property type="evidence" value="ECO:0007669"/>
    <property type="project" value="UniProtKB-SubCell"/>
</dbReference>
<dbReference type="Proteomes" id="UP000199371">
    <property type="component" value="Unassembled WGS sequence"/>
</dbReference>
<dbReference type="EMBL" id="FNXF01000004">
    <property type="protein sequence ID" value="SEH79917.1"/>
    <property type="molecule type" value="Genomic_DNA"/>
</dbReference>
<organism evidence="6 7">
    <name type="scientific">Rheinheimera pacifica</name>
    <dbReference type="NCBI Taxonomy" id="173990"/>
    <lineage>
        <taxon>Bacteria</taxon>
        <taxon>Pseudomonadati</taxon>
        <taxon>Pseudomonadota</taxon>
        <taxon>Gammaproteobacteria</taxon>
        <taxon>Chromatiales</taxon>
        <taxon>Chromatiaceae</taxon>
        <taxon>Rheinheimera</taxon>
    </lineage>
</organism>
<dbReference type="InterPro" id="IPR050553">
    <property type="entry name" value="Thioredoxin_ResA/DsbE_sf"/>
</dbReference>
<keyword evidence="3" id="KW-0676">Redox-active center</keyword>
<dbReference type="InterPro" id="IPR013740">
    <property type="entry name" value="Redoxin"/>
</dbReference>
<keyword evidence="6" id="KW-0413">Isomerase</keyword>
<dbReference type="RefSeq" id="WP_092791904.1">
    <property type="nucleotide sequence ID" value="NZ_FNXF01000004.1"/>
</dbReference>
<keyword evidence="4" id="KW-1133">Transmembrane helix</keyword>
<evidence type="ECO:0000313" key="7">
    <source>
        <dbReference type="Proteomes" id="UP000199371"/>
    </source>
</evidence>
<dbReference type="PROSITE" id="PS51352">
    <property type="entry name" value="THIOREDOXIN_2"/>
    <property type="match status" value="1"/>
</dbReference>
<dbReference type="GO" id="GO:0017004">
    <property type="term" value="P:cytochrome complex assembly"/>
    <property type="evidence" value="ECO:0007669"/>
    <property type="project" value="UniProtKB-KW"/>
</dbReference>
<dbReference type="CDD" id="cd02966">
    <property type="entry name" value="TlpA_like_family"/>
    <property type="match status" value="1"/>
</dbReference>
<evidence type="ECO:0000259" key="5">
    <source>
        <dbReference type="PROSITE" id="PS51352"/>
    </source>
</evidence>
<feature type="transmembrane region" description="Helical" evidence="4">
    <location>
        <begin position="79"/>
        <end position="96"/>
    </location>
</feature>
<keyword evidence="2" id="KW-0201">Cytochrome c-type biogenesis</keyword>
<dbReference type="GO" id="GO:0016853">
    <property type="term" value="F:isomerase activity"/>
    <property type="evidence" value="ECO:0007669"/>
    <property type="project" value="UniProtKB-KW"/>
</dbReference>
<feature type="transmembrane region" description="Helical" evidence="4">
    <location>
        <begin position="108"/>
        <end position="129"/>
    </location>
</feature>
<proteinExistence type="predicted"/>
<dbReference type="Pfam" id="PF01790">
    <property type="entry name" value="LGT"/>
    <property type="match status" value="1"/>
</dbReference>
<dbReference type="Pfam" id="PF08534">
    <property type="entry name" value="Redoxin"/>
    <property type="match status" value="1"/>
</dbReference>
<feature type="transmembrane region" description="Helical" evidence="4">
    <location>
        <begin position="44"/>
        <end position="64"/>
    </location>
</feature>